<evidence type="ECO:0000256" key="1">
    <source>
        <dbReference type="ARBA" id="ARBA00008304"/>
    </source>
</evidence>
<keyword evidence="5" id="KW-1185">Reference proteome</keyword>
<reference evidence="5" key="2">
    <citation type="submission" date="2015-01" db="EMBL/GenBank/DDBJ databases">
        <title>Evolutionary Origins and Diversification of the Mycorrhizal Mutualists.</title>
        <authorList>
            <consortium name="DOE Joint Genome Institute"/>
            <consortium name="Mycorrhizal Genomics Consortium"/>
            <person name="Kohler A."/>
            <person name="Kuo A."/>
            <person name="Nagy L.G."/>
            <person name="Floudas D."/>
            <person name="Copeland A."/>
            <person name="Barry K.W."/>
            <person name="Cichocki N."/>
            <person name="Veneault-Fourrey C."/>
            <person name="LaButti K."/>
            <person name="Lindquist E.A."/>
            <person name="Lipzen A."/>
            <person name="Lundell T."/>
            <person name="Morin E."/>
            <person name="Murat C."/>
            <person name="Riley R."/>
            <person name="Ohm R."/>
            <person name="Sun H."/>
            <person name="Tunlid A."/>
            <person name="Henrissat B."/>
            <person name="Grigoriev I.V."/>
            <person name="Hibbett D.S."/>
            <person name="Martin F."/>
        </authorList>
    </citation>
    <scope>NUCLEOTIDE SEQUENCE [LARGE SCALE GENOMIC DNA]</scope>
    <source>
        <strain evidence="5">LaAM-08-1</strain>
    </source>
</reference>
<gene>
    <name evidence="4" type="ORF">K443DRAFT_675494</name>
</gene>
<dbReference type="GO" id="GO:0042147">
    <property type="term" value="P:retrograde transport, endosome to Golgi"/>
    <property type="evidence" value="ECO:0007669"/>
    <property type="project" value="TreeGrafter"/>
</dbReference>
<dbReference type="GO" id="GO:0005794">
    <property type="term" value="C:Golgi apparatus"/>
    <property type="evidence" value="ECO:0007669"/>
    <property type="project" value="TreeGrafter"/>
</dbReference>
<dbReference type="Gene3D" id="1.25.10.10">
    <property type="entry name" value="Leucine-rich Repeat Variant"/>
    <property type="match status" value="3"/>
</dbReference>
<dbReference type="InterPro" id="IPR016024">
    <property type="entry name" value="ARM-type_fold"/>
</dbReference>
<name>A0A0C9WZ31_9AGAR</name>
<dbReference type="Pfam" id="PF20210">
    <property type="entry name" value="Laa1_Sip1_HTR5"/>
    <property type="match status" value="1"/>
</dbReference>
<evidence type="ECO:0000256" key="2">
    <source>
        <dbReference type="SAM" id="MobiDB-lite"/>
    </source>
</evidence>
<dbReference type="OrthoDB" id="192608at2759"/>
<dbReference type="InterPro" id="IPR040108">
    <property type="entry name" value="Laa1/Sip1/HEATR5"/>
</dbReference>
<dbReference type="HOGENOM" id="CLU_000503_0_0_1"/>
<dbReference type="GO" id="GO:0016020">
    <property type="term" value="C:membrane"/>
    <property type="evidence" value="ECO:0007669"/>
    <property type="project" value="TreeGrafter"/>
</dbReference>
<dbReference type="EMBL" id="KN838564">
    <property type="protein sequence ID" value="KIK05025.1"/>
    <property type="molecule type" value="Genomic_DNA"/>
</dbReference>
<dbReference type="GO" id="GO:0005829">
    <property type="term" value="C:cytosol"/>
    <property type="evidence" value="ECO:0007669"/>
    <property type="project" value="GOC"/>
</dbReference>
<reference evidence="4 5" key="1">
    <citation type="submission" date="2014-04" db="EMBL/GenBank/DDBJ databases">
        <authorList>
            <consortium name="DOE Joint Genome Institute"/>
            <person name="Kuo A."/>
            <person name="Kohler A."/>
            <person name="Nagy L.G."/>
            <person name="Floudas D."/>
            <person name="Copeland A."/>
            <person name="Barry K.W."/>
            <person name="Cichocki N."/>
            <person name="Veneault-Fourrey C."/>
            <person name="LaButti K."/>
            <person name="Lindquist E.A."/>
            <person name="Lipzen A."/>
            <person name="Lundell T."/>
            <person name="Morin E."/>
            <person name="Murat C."/>
            <person name="Sun H."/>
            <person name="Tunlid A."/>
            <person name="Henrissat B."/>
            <person name="Grigoriev I.V."/>
            <person name="Hibbett D.S."/>
            <person name="Martin F."/>
            <person name="Nordberg H.P."/>
            <person name="Cantor M.N."/>
            <person name="Hua S.X."/>
        </authorList>
    </citation>
    <scope>NUCLEOTIDE SEQUENCE [LARGE SCALE GENOMIC DNA]</scope>
    <source>
        <strain evidence="4 5">LaAM-08-1</strain>
    </source>
</reference>
<dbReference type="GO" id="GO:0008104">
    <property type="term" value="P:intracellular protein localization"/>
    <property type="evidence" value="ECO:0007669"/>
    <property type="project" value="TreeGrafter"/>
</dbReference>
<dbReference type="GO" id="GO:0006897">
    <property type="term" value="P:endocytosis"/>
    <property type="evidence" value="ECO:0007669"/>
    <property type="project" value="TreeGrafter"/>
</dbReference>
<dbReference type="InterPro" id="IPR057981">
    <property type="entry name" value="TPR_LAA1-like_C"/>
</dbReference>
<comment type="similarity">
    <text evidence="1">Belongs to the HEATR5 family.</text>
</comment>
<evidence type="ECO:0000313" key="4">
    <source>
        <dbReference type="EMBL" id="KIK05025.1"/>
    </source>
</evidence>
<dbReference type="PANTHER" id="PTHR21663:SF0">
    <property type="entry name" value="HEAT REPEAT-CONTAINING PROTEIN 5B"/>
    <property type="match status" value="1"/>
</dbReference>
<evidence type="ECO:0000259" key="3">
    <source>
        <dbReference type="Pfam" id="PF25808"/>
    </source>
</evidence>
<dbReference type="Pfam" id="PF25468">
    <property type="entry name" value="HEAT_HEATR5A"/>
    <property type="match status" value="1"/>
</dbReference>
<dbReference type="Pfam" id="PF25808">
    <property type="entry name" value="TPR_LAA1_C"/>
    <property type="match status" value="1"/>
</dbReference>
<protein>
    <recommendedName>
        <fullName evidence="3">LAA1-like C-terminal TPR repeats domain-containing protein</fullName>
    </recommendedName>
</protein>
<feature type="region of interest" description="Disordered" evidence="2">
    <location>
        <begin position="264"/>
        <end position="289"/>
    </location>
</feature>
<sequence>MSGEVSGGLEDIQESEISGDNEVYLFQWLSSSEKKLSDISLADLKVQQPGFEKSLIKIVSAPDQYPSPGRALRNLVGRCLVKLYTRGETRTMFDTLQAFMKLVGDFKTLDKDASKIAAFSCIGDLMAAFGSQVMSFMAEITVVTLKTYKSSISTLLRYHALKALQKSLLTAKRAVTDALAKDILKQMKYALTDKSLPVQRAASEVLMAMYSIPDGSHPSSSEVDAIISLCVKSLDNADQITRHAHAQLVGHVLSSTQIERVAPVSEAPQKAKKDQELIEDDPPTSAHSATEVAKPLLTPVEMFLHLSNQLNKNNLTRKTRVGIFDFYAAVFVRLGASFVESNFSLIVAHLISEVILSPRNASRYDVLLTRKLVGILIRDLIGVRMLSEQGQISAIQELANIYLKRWPAMMPGQTAPSSLTLVVVLKEVAGLLQQLGNAPPPVQDALSEPLVTLLSHPSHSVHVNAAWALRCFCYSTPLRLPKTILIVMDKLQRDLSLMLTPTASLDVPLRALGHGYGLAALVSVIPQRPLYVSYDVSAKVLDMATQLLKRAAEHDLKIGGIEVEIAWTLIASLMSLGPNFVRPHLPQLLVLWRNALPKPTNKDSNVGRSVTEWMFLLHVRESALGAILCFLQHNSSTLVTLDVARRIASVLSNALLFANSFIAQNVEDPSDIQPPVVPKKGLTMRDRESLLRRRVYQCFTALGFSSIAESTQATLLQSVVSLFASPDGYAGSSVQAAIASSTGSFTSVWQSNDGYAYGVTFNEVVDFGGIGSEDSSQGTSDYLNRDTVEVSIDTLLRKPILGACEHDPLSLCQAKFSDSEYQLFEPPPPATAVVDTAIELFARLLPLQDLTSTVKVMTQLVESVRSPKLEKNTGRKAAVFVNATVALVMALRTATTSHFRQARDTFGSSQVTTLLSSFLMDALIDGDLVLRSASSESIGRLASLSGTTFLTSQIKDLVDQVVNNRNPFGRAGCALAFGAIYSHVGGLAAGPLLKTTVNVLMSLSNDPHPIVHFWALNALARVINAASLAYAPHVSSTLGMLLKVYLMESHEREGGTLGNANVSGDCPAYPVACEIIDAVITVLGPDIQESSRTRSLILNLVHEFSLEDDEGISVEAIKCIQHFLMFAPEYANIPDLVKQFRGHLSSSRRPLKIASINALYQLVQKDALAMSRLGGDRLVEDLFGMLDDDSSVQGVRNVITSWLQQTAIHNPSAWIDLCQRIMSRTTASQQVVDAARQNLRDDEGESLAGNSQGAGHGHLTSRWRTQLFSLQCLHEICTIVANSGRREHLDAIVARSKGITTTSGLLFSRVADLIRMAFTASTAYVTEIRLEGLVVLRDVIQIFASSPDPAYEDALLLEQHQAPITAALTPAFSSDSTPEILSSAVHACAVFVGCGVVKDVSRMGRILKLLTTALEQSKDAGMLSLGETGELSPNASAMLRISTLSAWAQLQVSSVHQTYLQKVVQPYRSTLASLWVAALRDYASIRIDSEFLHDTSSVALDSSYSSLGKEVLLQYYTETWPTILQAVATAMQAGDPHVLAAMDGRELTKTETAITPSPDRQEPAMFFFVIFGLVYEALATSSADSSSSTSARQTNVISGLQALKCLVRPEYSGKAIMEPAIFEEFISLCYRMAMTESANIQVHLVEVIAIFAATHGAGDTSTDALSATSPRAHCLRICSHILKHSTSTARGGIIQGEVVDRISLIVSALSAFGAIGASINTSQREDVRGVAILLYCDLLKDESSEIDLVGPTLPALKSLLDLPTALGSNANEGYDRLVHALLSACLLHIDEMRGRSGAISAKKIKNNLLAAVLVLTVIPSTVKLGRTAVEHCCFLISQKLLDVDDTSLTAAHCAKTLVASASTGNPTLRQCVRLLIPALVEFIAKMVPLVHEGSITESQAAAIGEIWKAFSIFFSTVSEDLRARVLGVLLPTISLVLVSNGAGTQGLSASISTQATAQLLTYATASPAGFKEAAGKLDPATRELLETSIRRAVGGAQGTQAQQAVKPQISLRSF</sequence>
<evidence type="ECO:0000313" key="5">
    <source>
        <dbReference type="Proteomes" id="UP000054477"/>
    </source>
</evidence>
<dbReference type="PANTHER" id="PTHR21663">
    <property type="entry name" value="HYPOTHETICAL HEAT DOMAIN-CONTAINING"/>
    <property type="match status" value="1"/>
</dbReference>
<feature type="domain" description="LAA1-like C-terminal TPR repeats" evidence="3">
    <location>
        <begin position="1828"/>
        <end position="2000"/>
    </location>
</feature>
<proteinExistence type="inferred from homology"/>
<dbReference type="InterPro" id="IPR011989">
    <property type="entry name" value="ARM-like"/>
</dbReference>
<dbReference type="Proteomes" id="UP000054477">
    <property type="component" value="Unassembled WGS sequence"/>
</dbReference>
<dbReference type="SUPFAM" id="SSF48371">
    <property type="entry name" value="ARM repeat"/>
    <property type="match status" value="2"/>
</dbReference>
<dbReference type="InterPro" id="IPR046837">
    <property type="entry name" value="Laa1/Sip1/HEATR5-like_HEAT"/>
</dbReference>
<accession>A0A0C9WZ31</accession>
<organism evidence="4 5">
    <name type="scientific">Laccaria amethystina LaAM-08-1</name>
    <dbReference type="NCBI Taxonomy" id="1095629"/>
    <lineage>
        <taxon>Eukaryota</taxon>
        <taxon>Fungi</taxon>
        <taxon>Dikarya</taxon>
        <taxon>Basidiomycota</taxon>
        <taxon>Agaricomycotina</taxon>
        <taxon>Agaricomycetes</taxon>
        <taxon>Agaricomycetidae</taxon>
        <taxon>Agaricales</taxon>
        <taxon>Agaricineae</taxon>
        <taxon>Hydnangiaceae</taxon>
        <taxon>Laccaria</taxon>
    </lineage>
</organism>
<dbReference type="GO" id="GO:0030139">
    <property type="term" value="C:endocytic vesicle"/>
    <property type="evidence" value="ECO:0007669"/>
    <property type="project" value="TreeGrafter"/>
</dbReference>
<dbReference type="STRING" id="1095629.A0A0C9WZ31"/>